<evidence type="ECO:0000256" key="5">
    <source>
        <dbReference type="SAM" id="Phobius"/>
    </source>
</evidence>
<feature type="transmembrane region" description="Helical" evidence="5">
    <location>
        <begin position="154"/>
        <end position="174"/>
    </location>
</feature>
<dbReference type="GO" id="GO:0005768">
    <property type="term" value="C:endosome"/>
    <property type="evidence" value="ECO:0007669"/>
    <property type="project" value="TreeGrafter"/>
</dbReference>
<dbReference type="SMART" id="SM00679">
    <property type="entry name" value="CTNS"/>
    <property type="match status" value="2"/>
</dbReference>
<feature type="transmembrane region" description="Helical" evidence="5">
    <location>
        <begin position="37"/>
        <end position="57"/>
    </location>
</feature>
<dbReference type="EMBL" id="JAFJYH010000085">
    <property type="protein sequence ID" value="KAG4420359.1"/>
    <property type="molecule type" value="Genomic_DNA"/>
</dbReference>
<name>A0A8H7WBC4_9HELO</name>
<proteinExistence type="predicted"/>
<evidence type="ECO:0008006" key="8">
    <source>
        <dbReference type="Google" id="ProtNLM"/>
    </source>
</evidence>
<dbReference type="AlphaFoldDB" id="A0A8H7WBC4"/>
<gene>
    <name evidence="6" type="ORF">IFR04_006471</name>
</gene>
<keyword evidence="4 5" id="KW-0472">Membrane</keyword>
<feature type="transmembrane region" description="Helical" evidence="5">
    <location>
        <begin position="69"/>
        <end position="87"/>
    </location>
</feature>
<keyword evidence="7" id="KW-1185">Reference proteome</keyword>
<evidence type="ECO:0000256" key="4">
    <source>
        <dbReference type="ARBA" id="ARBA00023136"/>
    </source>
</evidence>
<evidence type="ECO:0000313" key="7">
    <source>
        <dbReference type="Proteomes" id="UP000664132"/>
    </source>
</evidence>
<dbReference type="Proteomes" id="UP000664132">
    <property type="component" value="Unassembled WGS sequence"/>
</dbReference>
<dbReference type="GO" id="GO:0042147">
    <property type="term" value="P:retrograde transport, endosome to Golgi"/>
    <property type="evidence" value="ECO:0007669"/>
    <property type="project" value="TreeGrafter"/>
</dbReference>
<organism evidence="6 7">
    <name type="scientific">Cadophora malorum</name>
    <dbReference type="NCBI Taxonomy" id="108018"/>
    <lineage>
        <taxon>Eukaryota</taxon>
        <taxon>Fungi</taxon>
        <taxon>Dikarya</taxon>
        <taxon>Ascomycota</taxon>
        <taxon>Pezizomycotina</taxon>
        <taxon>Leotiomycetes</taxon>
        <taxon>Helotiales</taxon>
        <taxon>Ploettnerulaceae</taxon>
        <taxon>Cadophora</taxon>
    </lineage>
</organism>
<dbReference type="InterPro" id="IPR052241">
    <property type="entry name" value="SLC66/Scramblase_ANY1"/>
</dbReference>
<accession>A0A8H7WBC4</accession>
<protein>
    <recommendedName>
        <fullName evidence="8">PQ loop repeat protein</fullName>
    </recommendedName>
</protein>
<dbReference type="PANTHER" id="PTHR14856:SF9">
    <property type="entry name" value="PQ-LOOP REPEAT-CONTAINING PROTEIN 1"/>
    <property type="match status" value="1"/>
</dbReference>
<feature type="transmembrane region" description="Helical" evidence="5">
    <location>
        <begin position="129"/>
        <end position="148"/>
    </location>
</feature>
<reference evidence="6" key="1">
    <citation type="submission" date="2021-02" db="EMBL/GenBank/DDBJ databases">
        <title>Genome sequence Cadophora malorum strain M34.</title>
        <authorList>
            <person name="Stefanovic E."/>
            <person name="Vu D."/>
            <person name="Scully C."/>
            <person name="Dijksterhuis J."/>
            <person name="Roader J."/>
            <person name="Houbraken J."/>
        </authorList>
    </citation>
    <scope>NUCLEOTIDE SEQUENCE</scope>
    <source>
        <strain evidence="6">M34</strain>
    </source>
</reference>
<sequence>MGIVSFVTGFIAPIFIIISPITSYADQTYSIHRTKSSAGFSLDIPLIMLVASVLRVFYYPGAQFDKSLLIQSFIMIAIQLVLLKVALDHRPGPSSKGGEMANPFAGAREGEFGVQRPYNFWQWRSPKPYWQFLLYLFLTLVCLELVLSPVPSLYATYSAAIGIMGLSIEATLPIPQILSNFRARSVKGFRVSVLASWIAGDIMKMFWFFTATSEIPWTFKLCGMFQMCCDLFLGGQYLVYGEGEPVLKGHHDIGMRMNGHALNEKDIRLG</sequence>
<evidence type="ECO:0000256" key="1">
    <source>
        <dbReference type="ARBA" id="ARBA00004141"/>
    </source>
</evidence>
<comment type="subcellular location">
    <subcellularLocation>
        <location evidence="1">Membrane</location>
        <topology evidence="1">Multi-pass membrane protein</topology>
    </subcellularLocation>
</comment>
<evidence type="ECO:0000313" key="6">
    <source>
        <dbReference type="EMBL" id="KAG4420359.1"/>
    </source>
</evidence>
<comment type="caution">
    <text evidence="6">The sequence shown here is derived from an EMBL/GenBank/DDBJ whole genome shotgun (WGS) entry which is preliminary data.</text>
</comment>
<dbReference type="OrthoDB" id="292213at2759"/>
<evidence type="ECO:0000256" key="2">
    <source>
        <dbReference type="ARBA" id="ARBA00022692"/>
    </source>
</evidence>
<keyword evidence="2 5" id="KW-0812">Transmembrane</keyword>
<feature type="transmembrane region" description="Helical" evidence="5">
    <location>
        <begin position="6"/>
        <end position="25"/>
    </location>
</feature>
<dbReference type="GO" id="GO:0016020">
    <property type="term" value="C:membrane"/>
    <property type="evidence" value="ECO:0007669"/>
    <property type="project" value="UniProtKB-SubCell"/>
</dbReference>
<keyword evidence="3 5" id="KW-1133">Transmembrane helix</keyword>
<dbReference type="PANTHER" id="PTHR14856">
    <property type="entry name" value="PQ-LOOP REPEAT-CONTAINING PROTEIN 1-LIKE PROTEIN"/>
    <property type="match status" value="1"/>
</dbReference>
<dbReference type="Pfam" id="PF04193">
    <property type="entry name" value="PQ-loop"/>
    <property type="match status" value="1"/>
</dbReference>
<dbReference type="Gene3D" id="1.20.1280.290">
    <property type="match status" value="2"/>
</dbReference>
<dbReference type="GO" id="GO:0045332">
    <property type="term" value="P:phospholipid translocation"/>
    <property type="evidence" value="ECO:0007669"/>
    <property type="project" value="TreeGrafter"/>
</dbReference>
<evidence type="ECO:0000256" key="3">
    <source>
        <dbReference type="ARBA" id="ARBA00022989"/>
    </source>
</evidence>
<dbReference type="InterPro" id="IPR006603">
    <property type="entry name" value="PQ-loop_rpt"/>
</dbReference>
<dbReference type="GO" id="GO:0005802">
    <property type="term" value="C:trans-Golgi network"/>
    <property type="evidence" value="ECO:0007669"/>
    <property type="project" value="TreeGrafter"/>
</dbReference>
<dbReference type="GO" id="GO:0005829">
    <property type="term" value="C:cytosol"/>
    <property type="evidence" value="ECO:0007669"/>
    <property type="project" value="GOC"/>
</dbReference>
<dbReference type="FunFam" id="1.20.1280.290:FF:000005">
    <property type="entry name" value="PQ-loop repeat-containing protein 1"/>
    <property type="match status" value="1"/>
</dbReference>